<dbReference type="Proteomes" id="UP001405405">
    <property type="component" value="Unassembled WGS sequence"/>
</dbReference>
<dbReference type="Gene3D" id="3.40.50.720">
    <property type="entry name" value="NAD(P)-binding Rossmann-like Domain"/>
    <property type="match status" value="1"/>
</dbReference>
<dbReference type="Gene3D" id="3.30.360.10">
    <property type="entry name" value="Dihydrodipicolinate Reductase, domain 2"/>
    <property type="match status" value="1"/>
</dbReference>
<accession>A0ABV0CP39</accession>
<dbReference type="PANTHER" id="PTHR43377:SF1">
    <property type="entry name" value="BILIVERDIN REDUCTASE A"/>
    <property type="match status" value="1"/>
</dbReference>
<keyword evidence="4" id="KW-1185">Reference proteome</keyword>
<dbReference type="Pfam" id="PF01408">
    <property type="entry name" value="GFO_IDH_MocA"/>
    <property type="match status" value="1"/>
</dbReference>
<dbReference type="PANTHER" id="PTHR43377">
    <property type="entry name" value="BILIVERDIN REDUCTASE A"/>
    <property type="match status" value="1"/>
</dbReference>
<name>A0ABV0CP39_9NEIS</name>
<dbReference type="SUPFAM" id="SSF55347">
    <property type="entry name" value="Glyceraldehyde-3-phosphate dehydrogenase-like, C-terminal domain"/>
    <property type="match status" value="1"/>
</dbReference>
<evidence type="ECO:0000313" key="3">
    <source>
        <dbReference type="EMBL" id="MEN7432871.1"/>
    </source>
</evidence>
<protein>
    <submittedName>
        <fullName evidence="3">Gfo/Idh/MocA family oxidoreductase</fullName>
    </submittedName>
</protein>
<reference evidence="3 4" key="1">
    <citation type="submission" date="2023-12" db="EMBL/GenBank/DDBJ databases">
        <title>Chromobacterium sp. strain TRC.1.1.SA producing antimicrobial pigment.</title>
        <authorList>
            <person name="Verma N."/>
            <person name="Choksket S."/>
            <person name="Pinnaka A.K."/>
            <person name="Korpole S."/>
        </authorList>
    </citation>
    <scope>NUCLEOTIDE SEQUENCE [LARGE SCALE GENOMIC DNA]</scope>
    <source>
        <strain evidence="3 4">TRC1.1.SA</strain>
    </source>
</reference>
<organism evidence="3 4">
    <name type="scientific">Chromobacterium indicum</name>
    <dbReference type="NCBI Taxonomy" id="3110228"/>
    <lineage>
        <taxon>Bacteria</taxon>
        <taxon>Pseudomonadati</taxon>
        <taxon>Pseudomonadota</taxon>
        <taxon>Betaproteobacteria</taxon>
        <taxon>Neisseriales</taxon>
        <taxon>Chromobacteriaceae</taxon>
        <taxon>Chromobacterium</taxon>
    </lineage>
</organism>
<dbReference type="Pfam" id="PF22725">
    <property type="entry name" value="GFO_IDH_MocA_C3"/>
    <property type="match status" value="1"/>
</dbReference>
<dbReference type="EMBL" id="JAYFSJ010000015">
    <property type="protein sequence ID" value="MEN7432871.1"/>
    <property type="molecule type" value="Genomic_DNA"/>
</dbReference>
<dbReference type="InterPro" id="IPR000683">
    <property type="entry name" value="Gfo/Idh/MocA-like_OxRdtase_N"/>
</dbReference>
<feature type="domain" description="Gfo/Idh/MocA-like oxidoreductase N-terminal" evidence="1">
    <location>
        <begin position="2"/>
        <end position="111"/>
    </location>
</feature>
<evidence type="ECO:0000313" key="4">
    <source>
        <dbReference type="Proteomes" id="UP001405405"/>
    </source>
</evidence>
<dbReference type="InterPro" id="IPR055170">
    <property type="entry name" value="GFO_IDH_MocA-like_dom"/>
</dbReference>
<gene>
    <name evidence="3" type="ORF">VA599_19155</name>
</gene>
<sequence length="336" mass="37159">MKAVVIGLGSMGKRRVRCLQALGVMDIVGVDLRADRRDEAAQRYGIRVEAELDQLWTSFAPDVAIISLPPKAHVAAMHACLAHRVPFFVEASVVDDGLAAVVALAKQTGVVAAPSTTLHFHPAIAEISRIVRSGRLGKISNVMLHSGQYLPDWHTYEPVSDYYVSDPATGGAREIVPFEMTWFTELFGFPRRVAGQYRKTIDIAGAEYIDDTYNGLFDYGTFLATITVDVVSRHATRRLTINGDKALLAWSWDEAAIKVFDGATAQWTEFVYQMEQAEPGYNKNIGENMYIDEIRAFLDAVAGKAAFPNSLEQDHRVLKLLYALERSDATATFQAI</sequence>
<dbReference type="RefSeq" id="WP_346790085.1">
    <property type="nucleotide sequence ID" value="NZ_JAYFSJ010000015.1"/>
</dbReference>
<dbReference type="InterPro" id="IPR051450">
    <property type="entry name" value="Gfo/Idh/MocA_Oxidoreductases"/>
</dbReference>
<evidence type="ECO:0000259" key="2">
    <source>
        <dbReference type="Pfam" id="PF22725"/>
    </source>
</evidence>
<proteinExistence type="predicted"/>
<feature type="domain" description="GFO/IDH/MocA-like oxidoreductase" evidence="2">
    <location>
        <begin position="125"/>
        <end position="247"/>
    </location>
</feature>
<comment type="caution">
    <text evidence="3">The sequence shown here is derived from an EMBL/GenBank/DDBJ whole genome shotgun (WGS) entry which is preliminary data.</text>
</comment>
<evidence type="ECO:0000259" key="1">
    <source>
        <dbReference type="Pfam" id="PF01408"/>
    </source>
</evidence>
<dbReference type="InterPro" id="IPR036291">
    <property type="entry name" value="NAD(P)-bd_dom_sf"/>
</dbReference>
<dbReference type="SUPFAM" id="SSF51735">
    <property type="entry name" value="NAD(P)-binding Rossmann-fold domains"/>
    <property type="match status" value="1"/>
</dbReference>